<feature type="domain" description="Toprim" evidence="1">
    <location>
        <begin position="270"/>
        <end position="373"/>
    </location>
</feature>
<evidence type="ECO:0000259" key="1">
    <source>
        <dbReference type="Pfam" id="PF13362"/>
    </source>
</evidence>
<evidence type="ECO:0000259" key="2">
    <source>
        <dbReference type="Pfam" id="PF23639"/>
    </source>
</evidence>
<evidence type="ECO:0000313" key="3">
    <source>
        <dbReference type="EMBL" id="NVP00518.1"/>
    </source>
</evidence>
<gene>
    <name evidence="3" type="ORF">HWA77_09885</name>
</gene>
<dbReference type="AlphaFoldDB" id="A0A850QVV7"/>
<reference evidence="3 4" key="1">
    <citation type="submission" date="2020-06" db="EMBL/GenBank/DDBJ databases">
        <title>Photobacterium damselae subsp. damselae comparative genomics.</title>
        <authorList>
            <person name="Osorio C.R."/>
        </authorList>
    </citation>
    <scope>NUCLEOTIDE SEQUENCE [LARGE SCALE GENOMIC DNA]</scope>
    <source>
        <strain evidence="3 4">TW250/03</strain>
    </source>
</reference>
<dbReference type="Pfam" id="PF13362">
    <property type="entry name" value="Toprim_3"/>
    <property type="match status" value="1"/>
</dbReference>
<sequence length="388" mass="43192">MYSTQTSKIEKVRAMADGKWDVVFSAYPQLSTAMQKAPRQVPCPVTCNSKQTSTKFRLFRDWVETGGAYHNDEGPMPDGIDVIAWLEGSSKGEAMDHIIDILGGNITQISDDQVRWKQQEMQKAREQYCSEEERVARMNSVRAVAKSSIPAAHSPEVHAYLRSRGLKGDFSKLPHDLRYSNHIRYPVSFREEGDNRSPWYSALIGTFVDAKENNCTLHRIFLQNGAKAPEKNNKLMMSPPWDIRGGHIKLDEPVVLHGENGELTGALIGYCEGIETALAIREATGIPMRPYFSATLLGMAEGVNVPGVAKENTIITIWADKDRSNAGQDTANKLAEKLTGEGYSVQLLLPEQEIPENSKSVDWLDVYRDYGADAFPVYATADVAIDCF</sequence>
<dbReference type="Pfam" id="PF23639">
    <property type="entry name" value="DUF7146"/>
    <property type="match status" value="1"/>
</dbReference>
<proteinExistence type="predicted"/>
<dbReference type="InterPro" id="IPR034154">
    <property type="entry name" value="TOPRIM_DnaG/twinkle"/>
</dbReference>
<dbReference type="InterPro" id="IPR055570">
    <property type="entry name" value="DUF7146"/>
</dbReference>
<dbReference type="Proteomes" id="UP000533429">
    <property type="component" value="Unassembled WGS sequence"/>
</dbReference>
<organism evidence="3 4">
    <name type="scientific">Photobacterium damselae subsp. damselae</name>
    <name type="common">Listonella damsela</name>
    <dbReference type="NCBI Taxonomy" id="85581"/>
    <lineage>
        <taxon>Bacteria</taxon>
        <taxon>Pseudomonadati</taxon>
        <taxon>Pseudomonadota</taxon>
        <taxon>Gammaproteobacteria</taxon>
        <taxon>Vibrionales</taxon>
        <taxon>Vibrionaceae</taxon>
        <taxon>Photobacterium</taxon>
    </lineage>
</organism>
<dbReference type="CDD" id="cd01029">
    <property type="entry name" value="TOPRIM_primases"/>
    <property type="match status" value="1"/>
</dbReference>
<dbReference type="InterPro" id="IPR006171">
    <property type="entry name" value="TOPRIM_dom"/>
</dbReference>
<feature type="domain" description="DUF7146" evidence="2">
    <location>
        <begin position="137"/>
        <end position="240"/>
    </location>
</feature>
<name>A0A850QVV7_PHODD</name>
<dbReference type="EMBL" id="JABXOR010000624">
    <property type="protein sequence ID" value="NVP00518.1"/>
    <property type="molecule type" value="Genomic_DNA"/>
</dbReference>
<comment type="caution">
    <text evidence="3">The sequence shown here is derived from an EMBL/GenBank/DDBJ whole genome shotgun (WGS) entry which is preliminary data.</text>
</comment>
<accession>A0A850QVV7</accession>
<protein>
    <submittedName>
        <fullName evidence="3">Toprim domain-containing protein</fullName>
    </submittedName>
</protein>
<evidence type="ECO:0000313" key="4">
    <source>
        <dbReference type="Proteomes" id="UP000533429"/>
    </source>
</evidence>